<reference evidence="1 2" key="1">
    <citation type="submission" date="2021-06" db="EMBL/GenBank/DDBJ databases">
        <title>Caerostris extrusa draft genome.</title>
        <authorList>
            <person name="Kono N."/>
            <person name="Arakawa K."/>
        </authorList>
    </citation>
    <scope>NUCLEOTIDE SEQUENCE [LARGE SCALE GENOMIC DNA]</scope>
</reference>
<name>A0AAV4XCP4_CAEEX</name>
<dbReference type="Proteomes" id="UP001054945">
    <property type="component" value="Unassembled WGS sequence"/>
</dbReference>
<dbReference type="EMBL" id="BPLR01000136">
    <property type="protein sequence ID" value="GIY92402.1"/>
    <property type="molecule type" value="Genomic_DNA"/>
</dbReference>
<gene>
    <name evidence="1" type="ORF">CEXT_43391</name>
</gene>
<organism evidence="1 2">
    <name type="scientific">Caerostris extrusa</name>
    <name type="common">Bark spider</name>
    <name type="synonym">Caerostris bankana</name>
    <dbReference type="NCBI Taxonomy" id="172846"/>
    <lineage>
        <taxon>Eukaryota</taxon>
        <taxon>Metazoa</taxon>
        <taxon>Ecdysozoa</taxon>
        <taxon>Arthropoda</taxon>
        <taxon>Chelicerata</taxon>
        <taxon>Arachnida</taxon>
        <taxon>Araneae</taxon>
        <taxon>Araneomorphae</taxon>
        <taxon>Entelegynae</taxon>
        <taxon>Araneoidea</taxon>
        <taxon>Araneidae</taxon>
        <taxon>Caerostris</taxon>
    </lineage>
</organism>
<evidence type="ECO:0000313" key="1">
    <source>
        <dbReference type="EMBL" id="GIY92402.1"/>
    </source>
</evidence>
<protein>
    <submittedName>
        <fullName evidence="1">Uncharacterized protein</fullName>
    </submittedName>
</protein>
<evidence type="ECO:0000313" key="2">
    <source>
        <dbReference type="Proteomes" id="UP001054945"/>
    </source>
</evidence>
<proteinExistence type="predicted"/>
<keyword evidence="2" id="KW-1185">Reference proteome</keyword>
<accession>A0AAV4XCP4</accession>
<dbReference type="AlphaFoldDB" id="A0AAV4XCP4"/>
<comment type="caution">
    <text evidence="1">The sequence shown here is derived from an EMBL/GenBank/DDBJ whole genome shotgun (WGS) entry which is preliminary data.</text>
</comment>
<sequence length="100" mass="11479">MVRQSENIKNQLKTINESFPEINITLSGELLKIYSKESDEHRKITQFLKNSNMDFFLITPTMKGPLQQLLKDFPAPPSPLKSNKNFPPLNLLTLITKPKP</sequence>